<dbReference type="Proteomes" id="UP001055057">
    <property type="component" value="Unassembled WGS sequence"/>
</dbReference>
<evidence type="ECO:0000313" key="1">
    <source>
        <dbReference type="EMBL" id="GJE61204.1"/>
    </source>
</evidence>
<keyword evidence="2" id="KW-1185">Reference proteome</keyword>
<accession>A0ABQ4U2Y2</accession>
<reference evidence="1" key="2">
    <citation type="submission" date="2021-08" db="EMBL/GenBank/DDBJ databases">
        <authorList>
            <person name="Tani A."/>
            <person name="Ola A."/>
            <person name="Ogura Y."/>
            <person name="Katsura K."/>
            <person name="Hayashi T."/>
        </authorList>
    </citation>
    <scope>NUCLEOTIDE SEQUENCE</scope>
    <source>
        <strain evidence="1">DSM 23632</strain>
    </source>
</reference>
<dbReference type="EMBL" id="BPRB01000195">
    <property type="protein sequence ID" value="GJE61204.1"/>
    <property type="molecule type" value="Genomic_DNA"/>
</dbReference>
<sequence length="106" mass="11608">MLIHGGTIRNGRLITVSVIGAYWISSIRSLRNTTSPGVTATSTPKVKALTSVWRTRNSPLPASMSSCSIFMPRTRLAPFSSKVCRISSGLVITKFEGERAPVSWRR</sequence>
<name>A0ABQ4U2Y2_9HYPH</name>
<organism evidence="1 2">
    <name type="scientific">Methylobacterium trifolii</name>
    <dbReference type="NCBI Taxonomy" id="1003092"/>
    <lineage>
        <taxon>Bacteria</taxon>
        <taxon>Pseudomonadati</taxon>
        <taxon>Pseudomonadota</taxon>
        <taxon>Alphaproteobacteria</taxon>
        <taxon>Hyphomicrobiales</taxon>
        <taxon>Methylobacteriaceae</taxon>
        <taxon>Methylobacterium</taxon>
    </lineage>
</organism>
<comment type="caution">
    <text evidence="1">The sequence shown here is derived from an EMBL/GenBank/DDBJ whole genome shotgun (WGS) entry which is preliminary data.</text>
</comment>
<gene>
    <name evidence="1" type="ORF">MPOCJGCO_3325</name>
</gene>
<evidence type="ECO:0000313" key="2">
    <source>
        <dbReference type="Proteomes" id="UP001055057"/>
    </source>
</evidence>
<proteinExistence type="predicted"/>
<reference evidence="1" key="1">
    <citation type="journal article" date="2021" name="Front. Microbiol.">
        <title>Comprehensive Comparative Genomics and Phenotyping of Methylobacterium Species.</title>
        <authorList>
            <person name="Alessa O."/>
            <person name="Ogura Y."/>
            <person name="Fujitani Y."/>
            <person name="Takami H."/>
            <person name="Hayashi T."/>
            <person name="Sahin N."/>
            <person name="Tani A."/>
        </authorList>
    </citation>
    <scope>NUCLEOTIDE SEQUENCE</scope>
    <source>
        <strain evidence="1">DSM 23632</strain>
    </source>
</reference>
<protein>
    <submittedName>
        <fullName evidence="1">Uncharacterized protein</fullName>
    </submittedName>
</protein>